<feature type="region of interest" description="Disordered" evidence="1">
    <location>
        <begin position="1"/>
        <end position="53"/>
    </location>
</feature>
<protein>
    <submittedName>
        <fullName evidence="3">Polycomb group protein ASXL1</fullName>
    </submittedName>
</protein>
<proteinExistence type="predicted"/>
<dbReference type="PANTHER" id="PTHR13578">
    <property type="entry name" value="ADDITIONAL SEX COMBS LIKE PROTEIN ASXL"/>
    <property type="match status" value="1"/>
</dbReference>
<accession>A0AA35T8U9</accession>
<feature type="region of interest" description="Disordered" evidence="1">
    <location>
        <begin position="209"/>
        <end position="282"/>
    </location>
</feature>
<evidence type="ECO:0000259" key="2">
    <source>
        <dbReference type="Pfam" id="PF13919"/>
    </source>
</evidence>
<dbReference type="PANTHER" id="PTHR13578:SF20">
    <property type="entry name" value="POLYCOMB PROTEIN ASX"/>
    <property type="match status" value="1"/>
</dbReference>
<feature type="compositionally biased region" description="Pro residues" evidence="1">
    <location>
        <begin position="214"/>
        <end position="223"/>
    </location>
</feature>
<evidence type="ECO:0000313" key="3">
    <source>
        <dbReference type="EMBL" id="CAI8043397.1"/>
    </source>
</evidence>
<sequence length="463" mass="51079">MTARPIPAARLRPHPLKPWKSHIFPSQGANRPQLPPHLPSLSSSSPHKQAPPHSVAMAAKRSEVSRQLAFLLSTSSPLVGENLKVLLGQRSFETLSQSQRQCLKQLLPSVDRDTTDRLQPVALNNSFFGSACREWQDQLALGLHGNSTGGRRGDKKPRNCGDWKDKYFESEWGQRQCKVEKSDAIFFPRDHDPPLSHTLSSILSGFNSRRAALSPPPAPPPSRPQQKPVSKPSTSKSVCSVRQRSPHTRHASSAVRSKRDSHNPRNNFRILSPSSRKPVTSRNHLVLSNKNRISSRSSFLSPLPHKMSYTALIDALHKASRNNNTSWALHLYANPANSDVSPLHVQHTNSVFHDHFSTLASPSVPSAFLSSYPLVVSLPLSLHTNLLRQRVVLSDHNYTPLTSDSQPASLPLSLPRSLLPSPPPHTLSSCSSRKLALCSTCNSLYHLNCSHGNLCPSCTRPLS</sequence>
<dbReference type="EMBL" id="CASHTH010003325">
    <property type="protein sequence ID" value="CAI8043397.1"/>
    <property type="molecule type" value="Genomic_DNA"/>
</dbReference>
<evidence type="ECO:0000256" key="1">
    <source>
        <dbReference type="SAM" id="MobiDB-lite"/>
    </source>
</evidence>
<name>A0AA35T8U9_GEOBA</name>
<organism evidence="3 4">
    <name type="scientific">Geodia barretti</name>
    <name type="common">Barrett's horny sponge</name>
    <dbReference type="NCBI Taxonomy" id="519541"/>
    <lineage>
        <taxon>Eukaryota</taxon>
        <taxon>Metazoa</taxon>
        <taxon>Porifera</taxon>
        <taxon>Demospongiae</taxon>
        <taxon>Heteroscleromorpha</taxon>
        <taxon>Tetractinellida</taxon>
        <taxon>Astrophorina</taxon>
        <taxon>Geodiidae</taxon>
        <taxon>Geodia</taxon>
    </lineage>
</organism>
<keyword evidence="4" id="KW-1185">Reference proteome</keyword>
<dbReference type="GO" id="GO:0003682">
    <property type="term" value="F:chromatin binding"/>
    <property type="evidence" value="ECO:0007669"/>
    <property type="project" value="TreeGrafter"/>
</dbReference>
<gene>
    <name evidence="3" type="ORF">GBAR_LOCUS24074</name>
</gene>
<dbReference type="InterPro" id="IPR028020">
    <property type="entry name" value="ASX_DEUBAD_dom"/>
</dbReference>
<feature type="compositionally biased region" description="Polar residues" evidence="1">
    <location>
        <begin position="272"/>
        <end position="282"/>
    </location>
</feature>
<feature type="domain" description="ASX DEUBAD" evidence="2">
    <location>
        <begin position="66"/>
        <end position="174"/>
    </location>
</feature>
<feature type="compositionally biased region" description="Low complexity" evidence="1">
    <location>
        <begin position="224"/>
        <end position="241"/>
    </location>
</feature>
<dbReference type="InterPro" id="IPR024811">
    <property type="entry name" value="ASX/ASX-like"/>
</dbReference>
<evidence type="ECO:0000313" key="4">
    <source>
        <dbReference type="Proteomes" id="UP001174909"/>
    </source>
</evidence>
<dbReference type="Pfam" id="PF13919">
    <property type="entry name" value="ASXH"/>
    <property type="match status" value="1"/>
</dbReference>
<dbReference type="Proteomes" id="UP001174909">
    <property type="component" value="Unassembled WGS sequence"/>
</dbReference>
<dbReference type="GO" id="GO:0045944">
    <property type="term" value="P:positive regulation of transcription by RNA polymerase II"/>
    <property type="evidence" value="ECO:0007669"/>
    <property type="project" value="TreeGrafter"/>
</dbReference>
<reference evidence="3" key="1">
    <citation type="submission" date="2023-03" db="EMBL/GenBank/DDBJ databases">
        <authorList>
            <person name="Steffen K."/>
            <person name="Cardenas P."/>
        </authorList>
    </citation>
    <scope>NUCLEOTIDE SEQUENCE</scope>
</reference>
<dbReference type="AlphaFoldDB" id="A0AA35T8U9"/>
<comment type="caution">
    <text evidence="3">The sequence shown here is derived from an EMBL/GenBank/DDBJ whole genome shotgun (WGS) entry which is preliminary data.</text>
</comment>
<feature type="compositionally biased region" description="Basic residues" evidence="1">
    <location>
        <begin position="11"/>
        <end position="20"/>
    </location>
</feature>
<dbReference type="GO" id="GO:0035517">
    <property type="term" value="C:PR-DUB complex"/>
    <property type="evidence" value="ECO:0007669"/>
    <property type="project" value="TreeGrafter"/>
</dbReference>